<reference evidence="1 2" key="1">
    <citation type="journal article" date="2016" name="Int. J. Syst. Evol. Microbiol.">
        <title>Pyruvatibacter mobilis gen. nov., sp. nov., a marine bacterium from the culture broth of Picochlorum sp. 122.</title>
        <authorList>
            <person name="Wang G."/>
            <person name="Tang M."/>
            <person name="Wu H."/>
            <person name="Dai S."/>
            <person name="Li T."/>
            <person name="Chen C."/>
            <person name="He H."/>
            <person name="Fan J."/>
            <person name="Xiang W."/>
            <person name="Li X."/>
        </authorList>
    </citation>
    <scope>NUCLEOTIDE SEQUENCE [LARGE SCALE GENOMIC DNA]</scope>
    <source>
        <strain evidence="1 2">GYP-11</strain>
    </source>
</reference>
<evidence type="ECO:0000313" key="2">
    <source>
        <dbReference type="Proteomes" id="UP000470384"/>
    </source>
</evidence>
<sequence>MRPARFSTSGLDVSRALVPALAMAAALVLAMPGGVRADEAASTELPRCEPATLGATACMGGISCECVQVRGGSISGELSGVKWNCDALRPRCGDGVAGHDGGVPATIPYTEFPYPHSVGIDRSEETTIIRQNQTANPRNTNTNTNN</sequence>
<dbReference type="EMBL" id="WXYQ01000006">
    <property type="protein sequence ID" value="NBG96090.1"/>
    <property type="molecule type" value="Genomic_DNA"/>
</dbReference>
<comment type="caution">
    <text evidence="1">The sequence shown here is derived from an EMBL/GenBank/DDBJ whole genome shotgun (WGS) entry which is preliminary data.</text>
</comment>
<protein>
    <submittedName>
        <fullName evidence="1">Uncharacterized protein</fullName>
    </submittedName>
</protein>
<dbReference type="Proteomes" id="UP000470384">
    <property type="component" value="Unassembled WGS sequence"/>
</dbReference>
<proteinExistence type="predicted"/>
<dbReference type="GeneID" id="300654801"/>
<gene>
    <name evidence="1" type="ORF">GTQ45_10140</name>
</gene>
<dbReference type="RefSeq" id="WP_160588039.1">
    <property type="nucleotide sequence ID" value="NZ_BMHN01000001.1"/>
</dbReference>
<dbReference type="AlphaFoldDB" id="A0A845QD35"/>
<accession>A0A845QD35</accession>
<keyword evidence="2" id="KW-1185">Reference proteome</keyword>
<name>A0A845QD35_9HYPH</name>
<organism evidence="1 2">
    <name type="scientific">Pyruvatibacter mobilis</name>
    <dbReference type="NCBI Taxonomy" id="1712261"/>
    <lineage>
        <taxon>Bacteria</taxon>
        <taxon>Pseudomonadati</taxon>
        <taxon>Pseudomonadota</taxon>
        <taxon>Alphaproteobacteria</taxon>
        <taxon>Hyphomicrobiales</taxon>
        <taxon>Parvibaculaceae</taxon>
        <taxon>Pyruvatibacter</taxon>
    </lineage>
</organism>
<evidence type="ECO:0000313" key="1">
    <source>
        <dbReference type="EMBL" id="NBG96090.1"/>
    </source>
</evidence>
<dbReference type="OrthoDB" id="8482186at2"/>